<evidence type="ECO:0000313" key="8">
    <source>
        <dbReference type="Proteomes" id="UP000611640"/>
    </source>
</evidence>
<feature type="compositionally biased region" description="Gly residues" evidence="5">
    <location>
        <begin position="1"/>
        <end position="10"/>
    </location>
</feature>
<keyword evidence="4" id="KW-0804">Transcription</keyword>
<name>A0A7R7DT49_9ACTN</name>
<dbReference type="InterPro" id="IPR051081">
    <property type="entry name" value="HTH_MetalResp_TranReg"/>
</dbReference>
<proteinExistence type="inferred from homology"/>
<dbReference type="Pfam" id="PF08327">
    <property type="entry name" value="AHSA1"/>
    <property type="match status" value="1"/>
</dbReference>
<dbReference type="Pfam" id="PF12840">
    <property type="entry name" value="HTH_20"/>
    <property type="match status" value="1"/>
</dbReference>
<feature type="region of interest" description="Disordered" evidence="5">
    <location>
        <begin position="1"/>
        <end position="28"/>
    </location>
</feature>
<dbReference type="SUPFAM" id="SSF46785">
    <property type="entry name" value="Winged helix' DNA-binding domain"/>
    <property type="match status" value="1"/>
</dbReference>
<evidence type="ECO:0000256" key="4">
    <source>
        <dbReference type="ARBA" id="ARBA00023163"/>
    </source>
</evidence>
<dbReference type="SUPFAM" id="SSF55961">
    <property type="entry name" value="Bet v1-like"/>
    <property type="match status" value="1"/>
</dbReference>
<dbReference type="PROSITE" id="PS50987">
    <property type="entry name" value="HTH_ARSR_2"/>
    <property type="match status" value="1"/>
</dbReference>
<evidence type="ECO:0000256" key="5">
    <source>
        <dbReference type="SAM" id="MobiDB-lite"/>
    </source>
</evidence>
<keyword evidence="8" id="KW-1185">Reference proteome</keyword>
<reference evidence="7 8" key="1">
    <citation type="submission" date="2020-08" db="EMBL/GenBank/DDBJ databases">
        <title>Whole genome shotgun sequence of Actinocatenispora thailandica NBRC 105041.</title>
        <authorList>
            <person name="Komaki H."/>
            <person name="Tamura T."/>
        </authorList>
    </citation>
    <scope>NUCLEOTIDE SEQUENCE [LARGE SCALE GENOMIC DNA]</scope>
    <source>
        <strain evidence="7 8">NBRC 105041</strain>
    </source>
</reference>
<evidence type="ECO:0000256" key="3">
    <source>
        <dbReference type="ARBA" id="ARBA00023125"/>
    </source>
</evidence>
<sequence>MTRDGGGGRAEPGVPVPGAGDGDGAGAPVDTQRAVAAVGEPTRFRIVELLAVRARTVGEVTEAIGALQPQTTKHLHALAAAGVVRLHKLGRRRVARLDRATLHQLADHFGRLAEHDPDDAVLDGYEAAIAAETAAGPTGEGVRVLRLHRIVRAPARTVWTAWTDPARAVRWWAPPHFAVEALEIAPHAGTPIRLVLREGDGARYESGGRVIEAEPGRRLVFTLAPVDRTGTPLFSAIHTLDLHRDRSGGTGVELRIEVSDVAPEAAPAIAGLQPGWTQLLDALAAVLEADGGH</sequence>
<dbReference type="InterPro" id="IPR036388">
    <property type="entry name" value="WH-like_DNA-bd_sf"/>
</dbReference>
<protein>
    <submittedName>
        <fullName evidence="7">ArsR family transcriptional regulator</fullName>
    </submittedName>
</protein>
<dbReference type="CDD" id="cd07814">
    <property type="entry name" value="SRPBCC_CalC_Aha1-like"/>
    <property type="match status" value="1"/>
</dbReference>
<comment type="similarity">
    <text evidence="1">Belongs to the AHA1 family.</text>
</comment>
<dbReference type="InterPro" id="IPR036390">
    <property type="entry name" value="WH_DNA-bd_sf"/>
</dbReference>
<dbReference type="InterPro" id="IPR001845">
    <property type="entry name" value="HTH_ArsR_DNA-bd_dom"/>
</dbReference>
<evidence type="ECO:0000256" key="2">
    <source>
        <dbReference type="ARBA" id="ARBA00023015"/>
    </source>
</evidence>
<feature type="domain" description="HTH arsR-type" evidence="6">
    <location>
        <begin position="23"/>
        <end position="117"/>
    </location>
</feature>
<organism evidence="7 8">
    <name type="scientific">Actinocatenispora thailandica</name>
    <dbReference type="NCBI Taxonomy" id="227318"/>
    <lineage>
        <taxon>Bacteria</taxon>
        <taxon>Bacillati</taxon>
        <taxon>Actinomycetota</taxon>
        <taxon>Actinomycetes</taxon>
        <taxon>Micromonosporales</taxon>
        <taxon>Micromonosporaceae</taxon>
        <taxon>Actinocatenispora</taxon>
    </lineage>
</organism>
<dbReference type="SMART" id="SM00418">
    <property type="entry name" value="HTH_ARSR"/>
    <property type="match status" value="1"/>
</dbReference>
<dbReference type="CDD" id="cd00090">
    <property type="entry name" value="HTH_ARSR"/>
    <property type="match status" value="1"/>
</dbReference>
<dbReference type="EMBL" id="AP023355">
    <property type="protein sequence ID" value="BCJ37285.1"/>
    <property type="molecule type" value="Genomic_DNA"/>
</dbReference>
<keyword evidence="2" id="KW-0805">Transcription regulation</keyword>
<evidence type="ECO:0000313" key="7">
    <source>
        <dbReference type="EMBL" id="BCJ37285.1"/>
    </source>
</evidence>
<dbReference type="InterPro" id="IPR023393">
    <property type="entry name" value="START-like_dom_sf"/>
</dbReference>
<dbReference type="AlphaFoldDB" id="A0A7R7DT49"/>
<dbReference type="Gene3D" id="3.30.530.20">
    <property type="match status" value="1"/>
</dbReference>
<dbReference type="PANTHER" id="PTHR33154">
    <property type="entry name" value="TRANSCRIPTIONAL REGULATOR, ARSR FAMILY"/>
    <property type="match status" value="1"/>
</dbReference>
<accession>A0A7R7DT49</accession>
<dbReference type="Proteomes" id="UP000611640">
    <property type="component" value="Chromosome"/>
</dbReference>
<dbReference type="PANTHER" id="PTHR33154:SF33">
    <property type="entry name" value="TRANSCRIPTIONAL REPRESSOR SDPR"/>
    <property type="match status" value="1"/>
</dbReference>
<evidence type="ECO:0000256" key="1">
    <source>
        <dbReference type="ARBA" id="ARBA00006817"/>
    </source>
</evidence>
<gene>
    <name evidence="7" type="ORF">Athai_47880</name>
</gene>
<dbReference type="Gene3D" id="1.10.10.10">
    <property type="entry name" value="Winged helix-like DNA-binding domain superfamily/Winged helix DNA-binding domain"/>
    <property type="match status" value="1"/>
</dbReference>
<dbReference type="InterPro" id="IPR011991">
    <property type="entry name" value="ArsR-like_HTH"/>
</dbReference>
<dbReference type="KEGG" id="atl:Athai_47880"/>
<dbReference type="GO" id="GO:0003700">
    <property type="term" value="F:DNA-binding transcription factor activity"/>
    <property type="evidence" value="ECO:0007669"/>
    <property type="project" value="InterPro"/>
</dbReference>
<evidence type="ECO:0000259" key="6">
    <source>
        <dbReference type="PROSITE" id="PS50987"/>
    </source>
</evidence>
<dbReference type="InterPro" id="IPR013538">
    <property type="entry name" value="ASHA1/2-like_C"/>
</dbReference>
<dbReference type="GO" id="GO:0003677">
    <property type="term" value="F:DNA binding"/>
    <property type="evidence" value="ECO:0007669"/>
    <property type="project" value="UniProtKB-KW"/>
</dbReference>
<keyword evidence="3" id="KW-0238">DNA-binding</keyword>